<dbReference type="GO" id="GO:0003677">
    <property type="term" value="F:DNA binding"/>
    <property type="evidence" value="ECO:0007669"/>
    <property type="project" value="UniProtKB-UniRule"/>
</dbReference>
<dbReference type="SUPFAM" id="SSF46689">
    <property type="entry name" value="Homeodomain-like"/>
    <property type="match status" value="1"/>
</dbReference>
<evidence type="ECO:0000256" key="8">
    <source>
        <dbReference type="ARBA" id="ARBA00024040"/>
    </source>
</evidence>
<keyword evidence="4 9" id="KW-0238">DNA-binding</keyword>
<dbReference type="PROSITE" id="PS50071">
    <property type="entry name" value="HOMEOBOX_2"/>
    <property type="match status" value="1"/>
</dbReference>
<sequence length="128" mass="14841">MLYVCDLGFDRSKRHNSSATTTVVSSSRWNPTPDQLETLEELFRQGTQSPTAEEIQHIAAKLRRYGKIEGKNVFYWFQNHKARERHKRRRKSDTTSHVGTDILENEQKSAGTTTTRNTLIIKICNFDL</sequence>
<organism evidence="13 14">
    <name type="scientific">Kingdonia uniflora</name>
    <dbReference type="NCBI Taxonomy" id="39325"/>
    <lineage>
        <taxon>Eukaryota</taxon>
        <taxon>Viridiplantae</taxon>
        <taxon>Streptophyta</taxon>
        <taxon>Embryophyta</taxon>
        <taxon>Tracheophyta</taxon>
        <taxon>Spermatophyta</taxon>
        <taxon>Magnoliopsida</taxon>
        <taxon>Ranunculales</taxon>
        <taxon>Circaeasteraceae</taxon>
        <taxon>Kingdonia</taxon>
    </lineage>
</organism>
<evidence type="ECO:0000256" key="11">
    <source>
        <dbReference type="SAM" id="MobiDB-lite"/>
    </source>
</evidence>
<gene>
    <name evidence="13" type="ORF">GIB67_002542</name>
</gene>
<evidence type="ECO:0000313" key="14">
    <source>
        <dbReference type="Proteomes" id="UP000541444"/>
    </source>
</evidence>
<feature type="DNA-binding region" description="Homeobox" evidence="9">
    <location>
        <begin position="24"/>
        <end position="88"/>
    </location>
</feature>
<evidence type="ECO:0000256" key="9">
    <source>
        <dbReference type="PROSITE-ProRule" id="PRU00108"/>
    </source>
</evidence>
<dbReference type="PANTHER" id="PTHR45940:SF13">
    <property type="entry name" value="WUSCHEL-RELATED HOMEOBOX 1"/>
    <property type="match status" value="1"/>
</dbReference>
<reference evidence="13 14" key="1">
    <citation type="journal article" date="2020" name="IScience">
        <title>Genome Sequencing of the Endangered Kingdonia uniflora (Circaeasteraceae, Ranunculales) Reveals Potential Mechanisms of Evolutionary Specialization.</title>
        <authorList>
            <person name="Sun Y."/>
            <person name="Deng T."/>
            <person name="Zhang A."/>
            <person name="Moore M.J."/>
            <person name="Landis J.B."/>
            <person name="Lin N."/>
            <person name="Zhang H."/>
            <person name="Zhang X."/>
            <person name="Huang J."/>
            <person name="Zhang X."/>
            <person name="Sun H."/>
            <person name="Wang H."/>
        </authorList>
    </citation>
    <scope>NUCLEOTIDE SEQUENCE [LARGE SCALE GENOMIC DNA]</scope>
    <source>
        <strain evidence="13">TB1705</strain>
        <tissue evidence="13">Leaf</tissue>
    </source>
</reference>
<evidence type="ECO:0000256" key="4">
    <source>
        <dbReference type="ARBA" id="ARBA00023125"/>
    </source>
</evidence>
<evidence type="ECO:0000313" key="13">
    <source>
        <dbReference type="EMBL" id="KAF6163537.1"/>
    </source>
</evidence>
<evidence type="ECO:0000256" key="6">
    <source>
        <dbReference type="ARBA" id="ARBA00023163"/>
    </source>
</evidence>
<comment type="subcellular location">
    <subcellularLocation>
        <location evidence="1 9 10">Nucleus</location>
    </subcellularLocation>
</comment>
<evidence type="ECO:0000256" key="10">
    <source>
        <dbReference type="RuleBase" id="RU000682"/>
    </source>
</evidence>
<evidence type="ECO:0000259" key="12">
    <source>
        <dbReference type="PROSITE" id="PS50071"/>
    </source>
</evidence>
<comment type="similarity">
    <text evidence="8">Belongs to the WUS homeobox family.</text>
</comment>
<evidence type="ECO:0000256" key="7">
    <source>
        <dbReference type="ARBA" id="ARBA00023242"/>
    </source>
</evidence>
<name>A0A7J7N8R4_9MAGN</name>
<dbReference type="InterPro" id="IPR009057">
    <property type="entry name" value="Homeodomain-like_sf"/>
</dbReference>
<evidence type="ECO:0000256" key="1">
    <source>
        <dbReference type="ARBA" id="ARBA00004123"/>
    </source>
</evidence>
<dbReference type="CDD" id="cd00086">
    <property type="entry name" value="homeodomain"/>
    <property type="match status" value="1"/>
</dbReference>
<evidence type="ECO:0000256" key="2">
    <source>
        <dbReference type="ARBA" id="ARBA00022473"/>
    </source>
</evidence>
<keyword evidence="7 9" id="KW-0539">Nucleus</keyword>
<dbReference type="PANTHER" id="PTHR45940">
    <property type="entry name" value="WUSCHEL-RELATED HOMEOBOX 1-RELATED"/>
    <property type="match status" value="1"/>
</dbReference>
<proteinExistence type="inferred from homology"/>
<dbReference type="GO" id="GO:0003700">
    <property type="term" value="F:DNA-binding transcription factor activity"/>
    <property type="evidence" value="ECO:0007669"/>
    <property type="project" value="InterPro"/>
</dbReference>
<dbReference type="Proteomes" id="UP000541444">
    <property type="component" value="Unassembled WGS sequence"/>
</dbReference>
<dbReference type="InterPro" id="IPR001356">
    <property type="entry name" value="HD"/>
</dbReference>
<keyword evidence="5 9" id="KW-0371">Homeobox</keyword>
<accession>A0A7J7N8R4</accession>
<dbReference type="EMBL" id="JACGCM010000973">
    <property type="protein sequence ID" value="KAF6163537.1"/>
    <property type="molecule type" value="Genomic_DNA"/>
</dbReference>
<evidence type="ECO:0000256" key="3">
    <source>
        <dbReference type="ARBA" id="ARBA00023015"/>
    </source>
</evidence>
<feature type="compositionally biased region" description="Basic residues" evidence="11">
    <location>
        <begin position="82"/>
        <end position="91"/>
    </location>
</feature>
<dbReference type="AlphaFoldDB" id="A0A7J7N8R4"/>
<protein>
    <recommendedName>
        <fullName evidence="12">Homeobox domain-containing protein</fullName>
    </recommendedName>
</protein>
<evidence type="ECO:0000256" key="5">
    <source>
        <dbReference type="ARBA" id="ARBA00023155"/>
    </source>
</evidence>
<keyword evidence="2" id="KW-0217">Developmental protein</keyword>
<dbReference type="OrthoDB" id="1932526at2759"/>
<dbReference type="Gene3D" id="1.10.10.60">
    <property type="entry name" value="Homeodomain-like"/>
    <property type="match status" value="1"/>
</dbReference>
<dbReference type="SMART" id="SM00389">
    <property type="entry name" value="HOX"/>
    <property type="match status" value="1"/>
</dbReference>
<feature type="domain" description="Homeobox" evidence="12">
    <location>
        <begin position="22"/>
        <end position="87"/>
    </location>
</feature>
<dbReference type="GO" id="GO:0099402">
    <property type="term" value="P:plant organ development"/>
    <property type="evidence" value="ECO:0007669"/>
    <property type="project" value="InterPro"/>
</dbReference>
<dbReference type="GO" id="GO:0005634">
    <property type="term" value="C:nucleus"/>
    <property type="evidence" value="ECO:0007669"/>
    <property type="project" value="UniProtKB-SubCell"/>
</dbReference>
<dbReference type="InterPro" id="IPR044555">
    <property type="entry name" value="WUSCHEL-like"/>
</dbReference>
<keyword evidence="14" id="KW-1185">Reference proteome</keyword>
<keyword evidence="6" id="KW-0804">Transcription</keyword>
<keyword evidence="3" id="KW-0805">Transcription regulation</keyword>
<comment type="caution">
    <text evidence="13">The sequence shown here is derived from an EMBL/GenBank/DDBJ whole genome shotgun (WGS) entry which is preliminary data.</text>
</comment>
<feature type="region of interest" description="Disordered" evidence="11">
    <location>
        <begin position="82"/>
        <end position="111"/>
    </location>
</feature>
<dbReference type="Pfam" id="PF00046">
    <property type="entry name" value="Homeodomain"/>
    <property type="match status" value="1"/>
</dbReference>